<proteinExistence type="predicted"/>
<dbReference type="PANTHER" id="PTHR21286">
    <property type="entry name" value="NUCLEAR PORE COMPLEX PROTEIN NUP160"/>
    <property type="match status" value="1"/>
</dbReference>
<accession>A0AAV3Y9G9</accession>
<feature type="non-terminal residue" evidence="9">
    <location>
        <position position="1320"/>
    </location>
</feature>
<dbReference type="GO" id="GO:0005643">
    <property type="term" value="C:nuclear pore"/>
    <property type="evidence" value="ECO:0007669"/>
    <property type="project" value="UniProtKB-ARBA"/>
</dbReference>
<evidence type="ECO:0000313" key="10">
    <source>
        <dbReference type="Proteomes" id="UP000735302"/>
    </source>
</evidence>
<evidence type="ECO:0000256" key="2">
    <source>
        <dbReference type="ARBA" id="ARBA00022448"/>
    </source>
</evidence>
<dbReference type="InterPro" id="IPR056536">
    <property type="entry name" value="TPR_NUP160_C"/>
</dbReference>
<dbReference type="Pfam" id="PF23354">
    <property type="entry name" value="TPR_NUP160_120_M"/>
    <property type="match status" value="1"/>
</dbReference>
<dbReference type="Pfam" id="PF23345">
    <property type="entry name" value="NUP160_helical"/>
    <property type="match status" value="1"/>
</dbReference>
<dbReference type="GO" id="GO:0017056">
    <property type="term" value="F:structural constituent of nuclear pore"/>
    <property type="evidence" value="ECO:0007669"/>
    <property type="project" value="TreeGrafter"/>
</dbReference>
<evidence type="ECO:0000313" key="9">
    <source>
        <dbReference type="EMBL" id="GFN78713.1"/>
    </source>
</evidence>
<evidence type="ECO:0000259" key="7">
    <source>
        <dbReference type="Pfam" id="PF23347"/>
    </source>
</evidence>
<comment type="subcellular location">
    <subcellularLocation>
        <location evidence="1">Nucleus</location>
    </subcellularLocation>
</comment>
<feature type="region of interest" description="Disordered" evidence="4">
    <location>
        <begin position="1124"/>
        <end position="1143"/>
    </location>
</feature>
<name>A0AAV3Y9G9_9GAST</name>
<dbReference type="InterPro" id="IPR056547">
    <property type="entry name" value="NUP160_helical"/>
</dbReference>
<evidence type="ECO:0000259" key="8">
    <source>
        <dbReference type="Pfam" id="PF23354"/>
    </source>
</evidence>
<evidence type="ECO:0000256" key="4">
    <source>
        <dbReference type="SAM" id="MobiDB-lite"/>
    </source>
</evidence>
<evidence type="ECO:0000256" key="1">
    <source>
        <dbReference type="ARBA" id="ARBA00004123"/>
    </source>
</evidence>
<gene>
    <name evidence="9" type="ORF">PoB_000521900</name>
</gene>
<dbReference type="EMBL" id="BLXT01000597">
    <property type="protein sequence ID" value="GFN78713.1"/>
    <property type="molecule type" value="Genomic_DNA"/>
</dbReference>
<protein>
    <submittedName>
        <fullName evidence="9">Nuclear pore complex protein nup160-like</fullName>
    </submittedName>
</protein>
<feature type="domain" description="NUP160 C-terminal TPR" evidence="7">
    <location>
        <begin position="1156"/>
        <end position="1320"/>
    </location>
</feature>
<dbReference type="InterPro" id="IPR059141">
    <property type="entry name" value="Beta-prop_Nup120_160"/>
</dbReference>
<dbReference type="Pfam" id="PF11715">
    <property type="entry name" value="Beta-prop_Nup120_160"/>
    <property type="match status" value="1"/>
</dbReference>
<keyword evidence="2" id="KW-0813">Transport</keyword>
<keyword evidence="3" id="KW-0539">Nucleus</keyword>
<feature type="domain" description="Nucleoporin Nup120/160 beta-propeller" evidence="5">
    <location>
        <begin position="65"/>
        <end position="547"/>
    </location>
</feature>
<reference evidence="9 10" key="1">
    <citation type="journal article" date="2021" name="Elife">
        <title>Chloroplast acquisition without the gene transfer in kleptoplastic sea slugs, Plakobranchus ocellatus.</title>
        <authorList>
            <person name="Maeda T."/>
            <person name="Takahashi S."/>
            <person name="Yoshida T."/>
            <person name="Shimamura S."/>
            <person name="Takaki Y."/>
            <person name="Nagai Y."/>
            <person name="Toyoda A."/>
            <person name="Suzuki Y."/>
            <person name="Arimoto A."/>
            <person name="Ishii H."/>
            <person name="Satoh N."/>
            <person name="Nishiyama T."/>
            <person name="Hasebe M."/>
            <person name="Maruyama T."/>
            <person name="Minagawa J."/>
            <person name="Obokata J."/>
            <person name="Shigenobu S."/>
        </authorList>
    </citation>
    <scope>NUCLEOTIDE SEQUENCE [LARGE SCALE GENOMIC DNA]</scope>
</reference>
<evidence type="ECO:0000259" key="5">
    <source>
        <dbReference type="Pfam" id="PF11715"/>
    </source>
</evidence>
<comment type="caution">
    <text evidence="9">The sequence shown here is derived from an EMBL/GenBank/DDBJ whole genome shotgun (WGS) entry which is preliminary data.</text>
</comment>
<evidence type="ECO:0000259" key="6">
    <source>
        <dbReference type="Pfam" id="PF23345"/>
    </source>
</evidence>
<dbReference type="InterPro" id="IPR021717">
    <property type="entry name" value="Nucleoporin_Nup160"/>
</dbReference>
<dbReference type="InterPro" id="IPR056535">
    <property type="entry name" value="TPR_NUP160_M"/>
</dbReference>
<organism evidence="9 10">
    <name type="scientific">Plakobranchus ocellatus</name>
    <dbReference type="NCBI Taxonomy" id="259542"/>
    <lineage>
        <taxon>Eukaryota</taxon>
        <taxon>Metazoa</taxon>
        <taxon>Spiralia</taxon>
        <taxon>Lophotrochozoa</taxon>
        <taxon>Mollusca</taxon>
        <taxon>Gastropoda</taxon>
        <taxon>Heterobranchia</taxon>
        <taxon>Euthyneura</taxon>
        <taxon>Panpulmonata</taxon>
        <taxon>Sacoglossa</taxon>
        <taxon>Placobranchoidea</taxon>
        <taxon>Plakobranchidae</taxon>
        <taxon>Plakobranchus</taxon>
    </lineage>
</organism>
<evidence type="ECO:0000256" key="3">
    <source>
        <dbReference type="ARBA" id="ARBA00023242"/>
    </source>
</evidence>
<dbReference type="Pfam" id="PF23347">
    <property type="entry name" value="TPR_Nup160_C"/>
    <property type="match status" value="1"/>
</dbReference>
<feature type="domain" description="NUP160 helical" evidence="6">
    <location>
        <begin position="577"/>
        <end position="782"/>
    </location>
</feature>
<dbReference type="Proteomes" id="UP000735302">
    <property type="component" value="Unassembled WGS sequence"/>
</dbReference>
<keyword evidence="10" id="KW-1185">Reference proteome</keyword>
<dbReference type="PANTHER" id="PTHR21286:SF0">
    <property type="entry name" value="NUCLEAR PORE COMPLEX PROTEIN NUP160"/>
    <property type="match status" value="1"/>
</dbReference>
<sequence length="1320" mass="146962">MAAPVMQGAMFREVTVPANNSAKWKSITIFTGASASTLQDIKVPESCGGYSYVDSGLASSGVRNRFIYWRTYQDVLELVEESMDTTLSGNMVRYRFQDSPVLPCVSVHEAQGTVIVLVATVASIHRLVFPHPSRMARQQTFVLSEQVTSSIFYDASLPDDPKNQFLLAPGGSINAQLVRAASCVTEDGHALFAMATTTGTILLVKMPPLRVDGVILQQELSCSSVMKKLWNGLIPGAMRGSQPAGETAVSLELVFLAGDVYIFTACRDFRMRVWSTKTKECILTENLLDYTSEEAEDSANPVAYSGSGHVLKTVLGGNSNGICVFLSLQNKTKFVFLTPVVKHGRLAMQHLTTLDKSPLEDLVDFVVTEAFLLSLWTTQAGDTQVLAVPLSNYEESQNSEWESVFLSQTLDQVVVPQSTDPRAFFLSKIFSPGLFSPQDIVRALSVYRRCAAPAVESEIFFNMSALKEEVTNAVDTEIRNSVSDYEVQEEAYMDIQREQWEKFYSCCYQYNQVGEKAKGLFADPITGLFGIIKKSTFSVLRPCDRTEVLYLSPTSRLAESTIEDEALAGDDVSPAQFAEDVRLVCNAVQLISSQILPEVAVAFYANLQSIQEPEELIVKLRDQLSCDDEVTQTLVSLFCGMASPVNSLEAIFNMLQVSDDLGPDLMETAEAAGHAHYSHLYNSNLGLAVLTQSFQQLASLRFCLTRDLTLFLSIVANLREEAGLSDAVMHTFMNELLPTGFHLLRCYKLLVWASESLSAINSNSTLDLNLRQLGSLDITEKNMARPLTLIGSQPPYLIKTFLEGIGGEQIRRRLSAMGEGSPAVWTDDLLQFLLSLAVLIWPASEDTLLPEFLARACQYLRLEEYVHLLTPWCTWNEGSRAFFLGLAYLHFDEPLKALKMFEDASDGVATESFLLEKLLQTEETDYCRLQILYYLKVIKQLEEHGLPDLVIAMATKAIKKAMPDDPNLPTLQSKIFMQHLELGHNQEAFTAMMDNPDTDRRKDCLRQFLIVMCERGHLSDLVSFDYSDLEEEVVYILENRARSVDLSTHDYYSLLFSFFIYREDYRKAGRVMFERGLRLSQEVPGLRSLQQQAQCYLAALNTLHLVHPDYAWIVKPVLRQRDSGRASDEDRRSVKHDADGQQKERHIGPKKLEILELADLQKEYLLLDARLRLIRNQPDSALESGPMPSPEEILSLLCAAGLYDIAVSVTRSFSLSPDTLLASLALRCVSLATAPSVSASASSSTAAGQDPSSAAWMWLRENNIPPCGARESTAADKAWSLLQSYLSVLEDGSGQCHKCIAHTLLSHSFHLPTWLVNSYK</sequence>
<feature type="domain" description="NUP160 middle TPR" evidence="8">
    <location>
        <begin position="841"/>
        <end position="1105"/>
    </location>
</feature>